<comment type="caution">
    <text evidence="2">The sequence shown here is derived from an EMBL/GenBank/DDBJ whole genome shotgun (WGS) entry which is preliminary data.</text>
</comment>
<reference evidence="2" key="1">
    <citation type="submission" date="2020-09" db="EMBL/GenBank/DDBJ databases">
        <title>A novel bacterium of genus Paenibacillus, isolated from South China Sea.</title>
        <authorList>
            <person name="Huang H."/>
            <person name="Mo K."/>
            <person name="Hu Y."/>
        </authorList>
    </citation>
    <scope>NUCLEOTIDE SEQUENCE</scope>
    <source>
        <strain evidence="2">IB182363</strain>
    </source>
</reference>
<evidence type="ECO:0000313" key="2">
    <source>
        <dbReference type="EMBL" id="MBD2865409.1"/>
    </source>
</evidence>
<keyword evidence="3" id="KW-1185">Reference proteome</keyword>
<sequence>MPKSCRNGFGDKRSGNGKKSNGFGKLTPQQIAVVAGLLTNALSVESILINKDQTFEIVLTGSFRRKTKADRVAEQLDEVSVGELIDAFLRRQ</sequence>
<dbReference type="RefSeq" id="WP_190931029.1">
    <property type="nucleotide sequence ID" value="NZ_JACXJA010000042.1"/>
</dbReference>
<organism evidence="2 3">
    <name type="scientific">Paenibacillus oceani</name>
    <dbReference type="NCBI Taxonomy" id="2772510"/>
    <lineage>
        <taxon>Bacteria</taxon>
        <taxon>Bacillati</taxon>
        <taxon>Bacillota</taxon>
        <taxon>Bacilli</taxon>
        <taxon>Bacillales</taxon>
        <taxon>Paenibacillaceae</taxon>
        <taxon>Paenibacillus</taxon>
    </lineage>
</organism>
<evidence type="ECO:0000256" key="1">
    <source>
        <dbReference type="SAM" id="MobiDB-lite"/>
    </source>
</evidence>
<dbReference type="EMBL" id="JACXJA010000042">
    <property type="protein sequence ID" value="MBD2865409.1"/>
    <property type="molecule type" value="Genomic_DNA"/>
</dbReference>
<dbReference type="AlphaFoldDB" id="A0A927CC94"/>
<accession>A0A927CC94</accession>
<gene>
    <name evidence="2" type="ORF">IDH45_25845</name>
</gene>
<evidence type="ECO:0000313" key="3">
    <source>
        <dbReference type="Proteomes" id="UP000639396"/>
    </source>
</evidence>
<protein>
    <submittedName>
        <fullName evidence="2">Uncharacterized protein</fullName>
    </submittedName>
</protein>
<dbReference type="Proteomes" id="UP000639396">
    <property type="component" value="Unassembled WGS sequence"/>
</dbReference>
<proteinExistence type="predicted"/>
<name>A0A927CC94_9BACL</name>
<feature type="region of interest" description="Disordered" evidence="1">
    <location>
        <begin position="1"/>
        <end position="24"/>
    </location>
</feature>